<keyword evidence="3" id="KW-1185">Reference proteome</keyword>
<reference evidence="2 3" key="1">
    <citation type="submission" date="2023-05" db="EMBL/GenBank/DDBJ databases">
        <title>A 100% complete, gapless, phased diploid assembly of the Scenedesmus obliquus UTEX 3031 genome.</title>
        <authorList>
            <person name="Biondi T.C."/>
            <person name="Hanschen E.R."/>
            <person name="Kwon T."/>
            <person name="Eng W."/>
            <person name="Kruse C.P.S."/>
            <person name="Koehler S.I."/>
            <person name="Kunde Y."/>
            <person name="Gleasner C.D."/>
            <person name="You Mak K.T."/>
            <person name="Polle J."/>
            <person name="Hovde B.T."/>
            <person name="Starkenburg S.R."/>
        </authorList>
    </citation>
    <scope>NUCLEOTIDE SEQUENCE [LARGE SCALE GENOMIC DNA]</scope>
    <source>
        <strain evidence="2 3">DOE0152z</strain>
    </source>
</reference>
<name>A0ABY8UL56_TETOB</name>
<sequence>MTIRVLKTNEDDLEDEGESESQPEIDYPSSSFKGQFITASDGEGLQRHQTALEVAQHPQASFRHLAACRTQVVVQ</sequence>
<gene>
    <name evidence="2" type="ORF">OEZ85_005429</name>
</gene>
<protein>
    <submittedName>
        <fullName evidence="2">Uncharacterized protein</fullName>
    </submittedName>
</protein>
<feature type="region of interest" description="Disordered" evidence="1">
    <location>
        <begin position="1"/>
        <end position="31"/>
    </location>
</feature>
<evidence type="ECO:0000256" key="1">
    <source>
        <dbReference type="SAM" id="MobiDB-lite"/>
    </source>
</evidence>
<accession>A0ABY8UL56</accession>
<dbReference type="EMBL" id="CP126219">
    <property type="protein sequence ID" value="WIA21111.1"/>
    <property type="molecule type" value="Genomic_DNA"/>
</dbReference>
<evidence type="ECO:0000313" key="2">
    <source>
        <dbReference type="EMBL" id="WIA21111.1"/>
    </source>
</evidence>
<feature type="compositionally biased region" description="Acidic residues" evidence="1">
    <location>
        <begin position="11"/>
        <end position="23"/>
    </location>
</feature>
<proteinExistence type="predicted"/>
<evidence type="ECO:0000313" key="3">
    <source>
        <dbReference type="Proteomes" id="UP001244341"/>
    </source>
</evidence>
<dbReference type="Proteomes" id="UP001244341">
    <property type="component" value="Chromosome 12b"/>
</dbReference>
<organism evidence="2 3">
    <name type="scientific">Tetradesmus obliquus</name>
    <name type="common">Green alga</name>
    <name type="synonym">Acutodesmus obliquus</name>
    <dbReference type="NCBI Taxonomy" id="3088"/>
    <lineage>
        <taxon>Eukaryota</taxon>
        <taxon>Viridiplantae</taxon>
        <taxon>Chlorophyta</taxon>
        <taxon>core chlorophytes</taxon>
        <taxon>Chlorophyceae</taxon>
        <taxon>CS clade</taxon>
        <taxon>Sphaeropleales</taxon>
        <taxon>Scenedesmaceae</taxon>
        <taxon>Tetradesmus</taxon>
    </lineage>
</organism>